<evidence type="ECO:0000256" key="2">
    <source>
        <dbReference type="ARBA" id="ARBA00001997"/>
    </source>
</evidence>
<gene>
    <name evidence="8" type="primary">rfbC</name>
    <name evidence="8" type="ORF">RBB77_18800</name>
</gene>
<dbReference type="GO" id="GO:0005829">
    <property type="term" value="C:cytosol"/>
    <property type="evidence" value="ECO:0007669"/>
    <property type="project" value="TreeGrafter"/>
</dbReference>
<evidence type="ECO:0000313" key="8">
    <source>
        <dbReference type="EMBL" id="XCB32469.1"/>
    </source>
</evidence>
<evidence type="ECO:0000256" key="6">
    <source>
        <dbReference type="PIRSR" id="PIRSR600888-3"/>
    </source>
</evidence>
<feature type="active site" description="Proton donor" evidence="5">
    <location>
        <position position="132"/>
    </location>
</feature>
<evidence type="ECO:0000256" key="7">
    <source>
        <dbReference type="RuleBase" id="RU364069"/>
    </source>
</evidence>
<comment type="similarity">
    <text evidence="7">Belongs to the dTDP-4-dehydrorhamnose 3,5-epimerase family.</text>
</comment>
<dbReference type="AlphaFoldDB" id="A0AAU7ZNF4"/>
<evidence type="ECO:0000256" key="3">
    <source>
        <dbReference type="ARBA" id="ARBA00012098"/>
    </source>
</evidence>
<dbReference type="GO" id="GO:0000271">
    <property type="term" value="P:polysaccharide biosynthetic process"/>
    <property type="evidence" value="ECO:0007669"/>
    <property type="project" value="TreeGrafter"/>
</dbReference>
<comment type="pathway">
    <text evidence="7">Carbohydrate biosynthesis; dTDP-L-rhamnose biosynthesis.</text>
</comment>
<accession>A0AAU7ZNF4</accession>
<dbReference type="GO" id="GO:0019305">
    <property type="term" value="P:dTDP-rhamnose biosynthetic process"/>
    <property type="evidence" value="ECO:0007669"/>
    <property type="project" value="UniProtKB-UniRule"/>
</dbReference>
<feature type="site" description="Participates in a stacking interaction with the thymidine ring of dTDP-4-oxo-6-deoxyglucose" evidence="6">
    <location>
        <position position="138"/>
    </location>
</feature>
<dbReference type="EC" id="5.1.3.13" evidence="3 7"/>
<name>A0AAU7ZNF4_9BACT</name>
<reference evidence="8" key="2">
    <citation type="journal article" date="2024" name="Environ. Microbiol.">
        <title>Genome analysis and description of Tunturibacter gen. nov. expands the diversity of Terriglobia in tundra soils.</title>
        <authorList>
            <person name="Messyasz A."/>
            <person name="Mannisto M.K."/>
            <person name="Kerkhof L.J."/>
            <person name="Haggblom M.M."/>
        </authorList>
    </citation>
    <scope>NUCLEOTIDE SEQUENCE</scope>
    <source>
        <strain evidence="8">X5P6</strain>
    </source>
</reference>
<dbReference type="NCBIfam" id="TIGR01221">
    <property type="entry name" value="rmlC"/>
    <property type="match status" value="1"/>
</dbReference>
<dbReference type="Gene3D" id="2.60.120.10">
    <property type="entry name" value="Jelly Rolls"/>
    <property type="match status" value="1"/>
</dbReference>
<evidence type="ECO:0000256" key="5">
    <source>
        <dbReference type="PIRSR" id="PIRSR600888-1"/>
    </source>
</evidence>
<dbReference type="PANTHER" id="PTHR21047:SF2">
    <property type="entry name" value="THYMIDINE DIPHOSPHO-4-KETO-RHAMNOSE 3,5-EPIMERASE"/>
    <property type="match status" value="1"/>
</dbReference>
<keyword evidence="7 8" id="KW-0413">Isomerase</keyword>
<dbReference type="EMBL" id="CP132942">
    <property type="protein sequence ID" value="XCB32469.1"/>
    <property type="molecule type" value="Genomic_DNA"/>
</dbReference>
<dbReference type="KEGG" id="tpsc:RBB77_18800"/>
<dbReference type="PANTHER" id="PTHR21047">
    <property type="entry name" value="DTDP-6-DEOXY-D-GLUCOSE-3,5 EPIMERASE"/>
    <property type="match status" value="1"/>
</dbReference>
<dbReference type="InterPro" id="IPR000888">
    <property type="entry name" value="RmlC-like"/>
</dbReference>
<evidence type="ECO:0000256" key="1">
    <source>
        <dbReference type="ARBA" id="ARBA00001298"/>
    </source>
</evidence>
<dbReference type="Pfam" id="PF00908">
    <property type="entry name" value="dTDP_sugar_isom"/>
    <property type="match status" value="1"/>
</dbReference>
<dbReference type="SUPFAM" id="SSF51182">
    <property type="entry name" value="RmlC-like cupins"/>
    <property type="match status" value="1"/>
</dbReference>
<comment type="catalytic activity">
    <reaction evidence="1 7">
        <text>dTDP-4-dehydro-6-deoxy-alpha-D-glucose = dTDP-4-dehydro-beta-L-rhamnose</text>
        <dbReference type="Rhea" id="RHEA:16969"/>
        <dbReference type="ChEBI" id="CHEBI:57649"/>
        <dbReference type="ChEBI" id="CHEBI:62830"/>
        <dbReference type="EC" id="5.1.3.13"/>
    </reaction>
</comment>
<comment type="function">
    <text evidence="2 7">Catalyzes the epimerization of the C3' and C5'positions of dTDP-6-deoxy-D-xylo-4-hexulose, forming dTDP-6-deoxy-L-lyxo-4-hexulose.</text>
</comment>
<organism evidence="8">
    <name type="scientific">Tunturiibacter psychrotolerans</name>
    <dbReference type="NCBI Taxonomy" id="3069686"/>
    <lineage>
        <taxon>Bacteria</taxon>
        <taxon>Pseudomonadati</taxon>
        <taxon>Acidobacteriota</taxon>
        <taxon>Terriglobia</taxon>
        <taxon>Terriglobales</taxon>
        <taxon>Acidobacteriaceae</taxon>
        <taxon>Tunturiibacter</taxon>
    </lineage>
</organism>
<dbReference type="RefSeq" id="WP_353063317.1">
    <property type="nucleotide sequence ID" value="NZ_CP132942.1"/>
</dbReference>
<dbReference type="GO" id="GO:0008830">
    <property type="term" value="F:dTDP-4-dehydrorhamnose 3,5-epimerase activity"/>
    <property type="evidence" value="ECO:0007669"/>
    <property type="project" value="UniProtKB-UniRule"/>
</dbReference>
<dbReference type="CDD" id="cd00438">
    <property type="entry name" value="cupin_RmlC"/>
    <property type="match status" value="1"/>
</dbReference>
<evidence type="ECO:0000256" key="4">
    <source>
        <dbReference type="ARBA" id="ARBA00019595"/>
    </source>
</evidence>
<sequence length="177" mass="19923">MIFQEAALGGVFEISLERKVDERGFFARSWCRQEFEQHGLNSNLAQCSVSFNSKKGTLRGMHYQLDGYAEAKLVRCTKGAIYDVAVDMRPGSTTFKQWTGTELTATNQRALYIPEGCAHGFLTLEDETEVFYQISEPYHPESARGVRWNDPAFGIVWPGPVAVISDRDLIYPDFGPT</sequence>
<dbReference type="InterPro" id="IPR011051">
    <property type="entry name" value="RmlC_Cupin_sf"/>
</dbReference>
<dbReference type="InterPro" id="IPR014710">
    <property type="entry name" value="RmlC-like_jellyroll"/>
</dbReference>
<feature type="active site" description="Proton acceptor" evidence="5">
    <location>
        <position position="62"/>
    </location>
</feature>
<protein>
    <recommendedName>
        <fullName evidence="4 7">dTDP-4-dehydrorhamnose 3,5-epimerase</fullName>
        <ecNumber evidence="3 7">5.1.3.13</ecNumber>
    </recommendedName>
    <alternativeName>
        <fullName evidence="7">Thymidine diphospho-4-keto-rhamnose 3,5-epimerase</fullName>
    </alternativeName>
</protein>
<reference evidence="8" key="1">
    <citation type="submission" date="2023-08" db="EMBL/GenBank/DDBJ databases">
        <authorList>
            <person name="Messyasz A."/>
            <person name="Mannisto M.K."/>
            <person name="Kerkhof L.J."/>
            <person name="Haggblom M."/>
        </authorList>
    </citation>
    <scope>NUCLEOTIDE SEQUENCE</scope>
    <source>
        <strain evidence="8">X5P6</strain>
    </source>
</reference>
<comment type="subunit">
    <text evidence="7">Homodimer.</text>
</comment>
<proteinExistence type="inferred from homology"/>